<keyword evidence="1" id="KW-0812">Transmembrane</keyword>
<keyword evidence="1" id="KW-1133">Transmembrane helix</keyword>
<accession>B3JHT2</accession>
<feature type="transmembrane region" description="Helical" evidence="1">
    <location>
        <begin position="20"/>
        <end position="37"/>
    </location>
</feature>
<dbReference type="HOGENOM" id="CLU_2894465_0_0_10"/>
<dbReference type="Proteomes" id="UP000003146">
    <property type="component" value="Unassembled WGS sequence"/>
</dbReference>
<sequence>MDNLPLIFFSLASHSGSHILFQTIFYCLLLCSLLHVCEGRSIMVKHSLCNIPTVKIQKEFAG</sequence>
<dbReference type="STRING" id="470145.BACCOP_01444"/>
<dbReference type="AlphaFoldDB" id="B3JHT2"/>
<reference evidence="2 3" key="2">
    <citation type="submission" date="2008-04" db="EMBL/GenBank/DDBJ databases">
        <authorList>
            <person name="Fulton L."/>
            <person name="Clifton S."/>
            <person name="Fulton B."/>
            <person name="Xu J."/>
            <person name="Minx P."/>
            <person name="Pepin K.H."/>
            <person name="Johnson M."/>
            <person name="Thiruvilangam P."/>
            <person name="Bhonagiri V."/>
            <person name="Nash W.E."/>
            <person name="Mardis E.R."/>
            <person name="Wilson R.K."/>
        </authorList>
    </citation>
    <scope>NUCLEOTIDE SEQUENCE [LARGE SCALE GENOMIC DNA]</scope>
    <source>
        <strain evidence="2 3">DSM 17136</strain>
    </source>
</reference>
<reference evidence="2 3" key="1">
    <citation type="submission" date="2008-04" db="EMBL/GenBank/DDBJ databases">
        <title>Draft genome sequence of Bacteroides coprocola (DSM 17136).</title>
        <authorList>
            <person name="Sudarsanam P."/>
            <person name="Ley R."/>
            <person name="Guruge J."/>
            <person name="Turnbaugh P.J."/>
            <person name="Mahowald M."/>
            <person name="Liep D."/>
            <person name="Gordon J."/>
        </authorList>
    </citation>
    <scope>NUCLEOTIDE SEQUENCE [LARGE SCALE GENOMIC DNA]</scope>
    <source>
        <strain evidence="2 3">DSM 17136</strain>
    </source>
</reference>
<comment type="caution">
    <text evidence="2">The sequence shown here is derived from an EMBL/GenBank/DDBJ whole genome shotgun (WGS) entry which is preliminary data.</text>
</comment>
<organism evidence="2 3">
    <name type="scientific">Phocaeicola coprocola DSM 17136</name>
    <dbReference type="NCBI Taxonomy" id="470145"/>
    <lineage>
        <taxon>Bacteria</taxon>
        <taxon>Pseudomonadati</taxon>
        <taxon>Bacteroidota</taxon>
        <taxon>Bacteroidia</taxon>
        <taxon>Bacteroidales</taxon>
        <taxon>Bacteroidaceae</taxon>
        <taxon>Phocaeicola</taxon>
    </lineage>
</organism>
<evidence type="ECO:0000313" key="3">
    <source>
        <dbReference type="Proteomes" id="UP000003146"/>
    </source>
</evidence>
<evidence type="ECO:0000256" key="1">
    <source>
        <dbReference type="SAM" id="Phobius"/>
    </source>
</evidence>
<proteinExistence type="predicted"/>
<keyword evidence="1" id="KW-0472">Membrane</keyword>
<gene>
    <name evidence="2" type="ORF">BACCOP_01444</name>
</gene>
<dbReference type="EMBL" id="ABIY02000076">
    <property type="protein sequence ID" value="EDV01501.1"/>
    <property type="molecule type" value="Genomic_DNA"/>
</dbReference>
<protein>
    <submittedName>
        <fullName evidence="2">Uncharacterized protein</fullName>
    </submittedName>
</protein>
<evidence type="ECO:0000313" key="2">
    <source>
        <dbReference type="EMBL" id="EDV01501.1"/>
    </source>
</evidence>
<name>B3JHT2_9BACT</name>